<dbReference type="InterPro" id="IPR041701">
    <property type="entry name" value="MetN_ABC"/>
</dbReference>
<dbReference type="SMART" id="SM00382">
    <property type="entry name" value="AAA"/>
    <property type="match status" value="1"/>
</dbReference>
<reference evidence="10" key="2">
    <citation type="journal article" date="2021" name="PeerJ">
        <title>Extensive microbial diversity within the chicken gut microbiome revealed by metagenomics and culture.</title>
        <authorList>
            <person name="Gilroy R."/>
            <person name="Ravi A."/>
            <person name="Getino M."/>
            <person name="Pursley I."/>
            <person name="Horton D.L."/>
            <person name="Alikhan N.F."/>
            <person name="Baker D."/>
            <person name="Gharbi K."/>
            <person name="Hall N."/>
            <person name="Watson M."/>
            <person name="Adriaenssens E.M."/>
            <person name="Foster-Nyarko E."/>
            <person name="Jarju S."/>
            <person name="Secka A."/>
            <person name="Antonio M."/>
            <person name="Oren A."/>
            <person name="Chaudhuri R.R."/>
            <person name="La Ragione R."/>
            <person name="Hildebrand F."/>
            <person name="Pallen M.J."/>
        </authorList>
    </citation>
    <scope>NUCLEOTIDE SEQUENCE</scope>
    <source>
        <strain evidence="10">ChiBcolR7-354</strain>
    </source>
</reference>
<dbReference type="PROSITE" id="PS00211">
    <property type="entry name" value="ABC_TRANSPORTER_1"/>
    <property type="match status" value="1"/>
</dbReference>
<dbReference type="InterPro" id="IPR017871">
    <property type="entry name" value="ABC_transporter-like_CS"/>
</dbReference>
<dbReference type="PANTHER" id="PTHR43166:SF30">
    <property type="entry name" value="METHIONINE IMPORT ATP-BINDING PROTEIN METN"/>
    <property type="match status" value="1"/>
</dbReference>
<accession>A0A9D1CU27</accession>
<dbReference type="GO" id="GO:0016887">
    <property type="term" value="F:ATP hydrolysis activity"/>
    <property type="evidence" value="ECO:0007669"/>
    <property type="project" value="InterPro"/>
</dbReference>
<evidence type="ECO:0000256" key="5">
    <source>
        <dbReference type="ARBA" id="ARBA00022840"/>
    </source>
</evidence>
<evidence type="ECO:0000259" key="9">
    <source>
        <dbReference type="PROSITE" id="PS50893"/>
    </source>
</evidence>
<evidence type="ECO:0000256" key="2">
    <source>
        <dbReference type="ARBA" id="ARBA00022448"/>
    </source>
</evidence>
<dbReference type="InterPro" id="IPR045865">
    <property type="entry name" value="ACT-like_dom_sf"/>
</dbReference>
<protein>
    <submittedName>
        <fullName evidence="10">ATP-binding cassette domain-containing protein</fullName>
    </submittedName>
</protein>
<evidence type="ECO:0000313" key="10">
    <source>
        <dbReference type="EMBL" id="HIQ79025.1"/>
    </source>
</evidence>
<evidence type="ECO:0000256" key="3">
    <source>
        <dbReference type="ARBA" id="ARBA00022475"/>
    </source>
</evidence>
<dbReference type="EMBL" id="DVGA01000071">
    <property type="protein sequence ID" value="HIQ79025.1"/>
    <property type="molecule type" value="Genomic_DNA"/>
</dbReference>
<keyword evidence="6" id="KW-1278">Translocase</keyword>
<dbReference type="GO" id="GO:0005524">
    <property type="term" value="F:ATP binding"/>
    <property type="evidence" value="ECO:0007669"/>
    <property type="project" value="UniProtKB-KW"/>
</dbReference>
<dbReference type="Pfam" id="PF09383">
    <property type="entry name" value="NIL"/>
    <property type="match status" value="1"/>
</dbReference>
<dbReference type="InterPro" id="IPR003439">
    <property type="entry name" value="ABC_transporter-like_ATP-bd"/>
</dbReference>
<dbReference type="SUPFAM" id="SSF52540">
    <property type="entry name" value="P-loop containing nucleoside triphosphate hydrolases"/>
    <property type="match status" value="1"/>
</dbReference>
<keyword evidence="5 10" id="KW-0067">ATP-binding</keyword>
<evidence type="ECO:0000256" key="1">
    <source>
        <dbReference type="ARBA" id="ARBA00005417"/>
    </source>
</evidence>
<dbReference type="InterPro" id="IPR003593">
    <property type="entry name" value="AAA+_ATPase"/>
</dbReference>
<dbReference type="FunFam" id="3.40.50.300:FF:000056">
    <property type="entry name" value="Cell division ATP-binding protein FtsE"/>
    <property type="match status" value="1"/>
</dbReference>
<dbReference type="Pfam" id="PF00005">
    <property type="entry name" value="ABC_tran"/>
    <property type="match status" value="1"/>
</dbReference>
<keyword evidence="3" id="KW-1003">Cell membrane</keyword>
<dbReference type="SMART" id="SM00930">
    <property type="entry name" value="NIL"/>
    <property type="match status" value="1"/>
</dbReference>
<dbReference type="Proteomes" id="UP000824262">
    <property type="component" value="Unassembled WGS sequence"/>
</dbReference>
<dbReference type="Gene3D" id="3.30.70.260">
    <property type="match status" value="1"/>
</dbReference>
<organism evidence="10 11">
    <name type="scientific">Candidatus Scatomorpha intestinavium</name>
    <dbReference type="NCBI Taxonomy" id="2840922"/>
    <lineage>
        <taxon>Bacteria</taxon>
        <taxon>Bacillati</taxon>
        <taxon>Bacillota</taxon>
        <taxon>Clostridia</taxon>
        <taxon>Eubacteriales</taxon>
        <taxon>Candidatus Scatomorpha</taxon>
    </lineage>
</organism>
<dbReference type="InterPro" id="IPR018449">
    <property type="entry name" value="NIL_domain"/>
</dbReference>
<dbReference type="CDD" id="cd03258">
    <property type="entry name" value="ABC_MetN_methionine_transporter"/>
    <property type="match status" value="1"/>
</dbReference>
<evidence type="ECO:0000256" key="8">
    <source>
        <dbReference type="ARBA" id="ARBA00023136"/>
    </source>
</evidence>
<dbReference type="GO" id="GO:0005886">
    <property type="term" value="C:plasma membrane"/>
    <property type="evidence" value="ECO:0007669"/>
    <property type="project" value="UniProtKB-ARBA"/>
</dbReference>
<keyword evidence="2" id="KW-0813">Transport</keyword>
<reference evidence="10" key="1">
    <citation type="submission" date="2020-10" db="EMBL/GenBank/DDBJ databases">
        <authorList>
            <person name="Gilroy R."/>
        </authorList>
    </citation>
    <scope>NUCLEOTIDE SEQUENCE</scope>
    <source>
        <strain evidence="10">ChiBcolR7-354</strain>
    </source>
</reference>
<sequence>MALIEIRGLTKAFGSGESRVTALSDVSLDIGQGEIFGIIGLSGAGKSTLVRCMNLLERPDAGSVTVAGADLTRLKPKELRAARRNIGMIFQGFDLLMQRTALENVRFPLELAHVKRAEADSRARELLKTVGLGGREGAYPAQLSGGMKQRVAIARALATNPKVLLCDEATSALDPKTTESILELLRELNRSLGVTIVVITHEMRVVERICSRVAIIAESRIAELGEVREVFLHPKTEAAKRLVLPSRSGKLEGFAESGGGAVDECRGELIRLAFDGETTDRPVIADMILSCGAPVSIVYADTRSIEGRLYGHTVLQLPGDGAAAAKLKRWLDGQGISYTKEAQ</sequence>
<dbReference type="InterPro" id="IPR027417">
    <property type="entry name" value="P-loop_NTPase"/>
</dbReference>
<keyword evidence="4" id="KW-0547">Nucleotide-binding</keyword>
<dbReference type="GO" id="GO:0006865">
    <property type="term" value="P:amino acid transport"/>
    <property type="evidence" value="ECO:0007669"/>
    <property type="project" value="UniProtKB-KW"/>
</dbReference>
<gene>
    <name evidence="10" type="ORF">IAB77_07170</name>
</gene>
<comment type="caution">
    <text evidence="10">The sequence shown here is derived from an EMBL/GenBank/DDBJ whole genome shotgun (WGS) entry which is preliminary data.</text>
</comment>
<evidence type="ECO:0000256" key="6">
    <source>
        <dbReference type="ARBA" id="ARBA00022967"/>
    </source>
</evidence>
<dbReference type="Gene3D" id="3.40.50.300">
    <property type="entry name" value="P-loop containing nucleotide triphosphate hydrolases"/>
    <property type="match status" value="1"/>
</dbReference>
<proteinExistence type="inferred from homology"/>
<dbReference type="PROSITE" id="PS50893">
    <property type="entry name" value="ABC_TRANSPORTER_2"/>
    <property type="match status" value="1"/>
</dbReference>
<evidence type="ECO:0000313" key="11">
    <source>
        <dbReference type="Proteomes" id="UP000824262"/>
    </source>
</evidence>
<comment type="similarity">
    <text evidence="1">Belongs to the ABC transporter superfamily.</text>
</comment>
<dbReference type="SUPFAM" id="SSF55021">
    <property type="entry name" value="ACT-like"/>
    <property type="match status" value="1"/>
</dbReference>
<dbReference type="AlphaFoldDB" id="A0A9D1CU27"/>
<keyword evidence="7" id="KW-0029">Amino-acid transport</keyword>
<dbReference type="InterPro" id="IPR050086">
    <property type="entry name" value="MetN_ABC_transporter-like"/>
</dbReference>
<dbReference type="PANTHER" id="PTHR43166">
    <property type="entry name" value="AMINO ACID IMPORT ATP-BINDING PROTEIN"/>
    <property type="match status" value="1"/>
</dbReference>
<evidence type="ECO:0000256" key="7">
    <source>
        <dbReference type="ARBA" id="ARBA00022970"/>
    </source>
</evidence>
<feature type="domain" description="ABC transporter" evidence="9">
    <location>
        <begin position="4"/>
        <end position="243"/>
    </location>
</feature>
<name>A0A9D1CU27_9FIRM</name>
<keyword evidence="8" id="KW-0472">Membrane</keyword>
<evidence type="ECO:0000256" key="4">
    <source>
        <dbReference type="ARBA" id="ARBA00022741"/>
    </source>
</evidence>